<name>A0ABP8W7P9_9MICO</name>
<protein>
    <recommendedName>
        <fullName evidence="3">DUF2316 family protein</fullName>
    </recommendedName>
</protein>
<evidence type="ECO:0008006" key="3">
    <source>
        <dbReference type="Google" id="ProtNLM"/>
    </source>
</evidence>
<dbReference type="InterPro" id="IPR018757">
    <property type="entry name" value="DUF2316"/>
</dbReference>
<dbReference type="Proteomes" id="UP001501295">
    <property type="component" value="Unassembled WGS sequence"/>
</dbReference>
<reference evidence="2" key="1">
    <citation type="journal article" date="2019" name="Int. J. Syst. Evol. Microbiol.">
        <title>The Global Catalogue of Microorganisms (GCM) 10K type strain sequencing project: providing services to taxonomists for standard genome sequencing and annotation.</title>
        <authorList>
            <consortium name="The Broad Institute Genomics Platform"/>
            <consortium name="The Broad Institute Genome Sequencing Center for Infectious Disease"/>
            <person name="Wu L."/>
            <person name="Ma J."/>
        </authorList>
    </citation>
    <scope>NUCLEOTIDE SEQUENCE [LARGE SCALE GENOMIC DNA]</scope>
    <source>
        <strain evidence="2">JCM 18956</strain>
    </source>
</reference>
<evidence type="ECO:0000313" key="1">
    <source>
        <dbReference type="EMBL" id="GAA4682744.1"/>
    </source>
</evidence>
<proteinExistence type="predicted"/>
<keyword evidence="2" id="KW-1185">Reference proteome</keyword>
<sequence length="104" mass="11344">MSLTTRTQAATREELATNLSLAGETPDEIATKIGLSEARVLAALDVAGARPEDVWLVRDYLDHVISEAGGTPRPYSSLSEQMRAAAENWFPLVDVDQAMREATR</sequence>
<dbReference type="EMBL" id="BAABLM010000007">
    <property type="protein sequence ID" value="GAA4682744.1"/>
    <property type="molecule type" value="Genomic_DNA"/>
</dbReference>
<dbReference type="RefSeq" id="WP_345376769.1">
    <property type="nucleotide sequence ID" value="NZ_BAABLM010000007.1"/>
</dbReference>
<dbReference type="Pfam" id="PF10078">
    <property type="entry name" value="DUF2316"/>
    <property type="match status" value="1"/>
</dbReference>
<accession>A0ABP8W7P9</accession>
<evidence type="ECO:0000313" key="2">
    <source>
        <dbReference type="Proteomes" id="UP001501295"/>
    </source>
</evidence>
<gene>
    <name evidence="1" type="ORF">GCM10025780_30480</name>
</gene>
<comment type="caution">
    <text evidence="1">The sequence shown here is derived from an EMBL/GenBank/DDBJ whole genome shotgun (WGS) entry which is preliminary data.</text>
</comment>
<organism evidence="1 2">
    <name type="scientific">Frondihabitans cladoniiphilus</name>
    <dbReference type="NCBI Taxonomy" id="715785"/>
    <lineage>
        <taxon>Bacteria</taxon>
        <taxon>Bacillati</taxon>
        <taxon>Actinomycetota</taxon>
        <taxon>Actinomycetes</taxon>
        <taxon>Micrococcales</taxon>
        <taxon>Microbacteriaceae</taxon>
        <taxon>Frondihabitans</taxon>
    </lineage>
</organism>